<protein>
    <submittedName>
        <fullName evidence="1">SAM-dependent methyltransferase</fullName>
    </submittedName>
</protein>
<dbReference type="AlphaFoldDB" id="A0A5D4XNK6"/>
<dbReference type="CDD" id="cd02440">
    <property type="entry name" value="AdoMet_MTases"/>
    <property type="match status" value="1"/>
</dbReference>
<dbReference type="OrthoDB" id="9815877at2"/>
<evidence type="ECO:0000313" key="1">
    <source>
        <dbReference type="EMBL" id="TYT26159.1"/>
    </source>
</evidence>
<evidence type="ECO:0000313" key="2">
    <source>
        <dbReference type="Proteomes" id="UP000324973"/>
    </source>
</evidence>
<accession>A0A5D4XNK6</accession>
<dbReference type="RefSeq" id="WP_149102709.1">
    <property type="nucleotide sequence ID" value="NZ_VTFT01000001.1"/>
</dbReference>
<dbReference type="InterPro" id="IPR029063">
    <property type="entry name" value="SAM-dependent_MTases_sf"/>
</dbReference>
<proteinExistence type="predicted"/>
<keyword evidence="1" id="KW-0489">Methyltransferase</keyword>
<dbReference type="Proteomes" id="UP000324973">
    <property type="component" value="Unassembled WGS sequence"/>
</dbReference>
<dbReference type="GO" id="GO:0008168">
    <property type="term" value="F:methyltransferase activity"/>
    <property type="evidence" value="ECO:0007669"/>
    <property type="project" value="UniProtKB-KW"/>
</dbReference>
<keyword evidence="2" id="KW-1185">Reference proteome</keyword>
<keyword evidence="1" id="KW-0808">Transferase</keyword>
<comment type="caution">
    <text evidence="1">The sequence shown here is derived from an EMBL/GenBank/DDBJ whole genome shotgun (WGS) entry which is preliminary data.</text>
</comment>
<dbReference type="SUPFAM" id="SSF53335">
    <property type="entry name" value="S-adenosyl-L-methionine-dependent methyltransferases"/>
    <property type="match status" value="1"/>
</dbReference>
<dbReference type="GO" id="GO:0032259">
    <property type="term" value="P:methylation"/>
    <property type="evidence" value="ECO:0007669"/>
    <property type="project" value="UniProtKB-KW"/>
</dbReference>
<organism evidence="1 2">
    <name type="scientific">Luteimonas viscosa</name>
    <dbReference type="NCBI Taxonomy" id="1132694"/>
    <lineage>
        <taxon>Bacteria</taxon>
        <taxon>Pseudomonadati</taxon>
        <taxon>Pseudomonadota</taxon>
        <taxon>Gammaproteobacteria</taxon>
        <taxon>Lysobacterales</taxon>
        <taxon>Lysobacteraceae</taxon>
        <taxon>Luteimonas</taxon>
    </lineage>
</organism>
<dbReference type="EMBL" id="VTFT01000001">
    <property type="protein sequence ID" value="TYT26159.1"/>
    <property type="molecule type" value="Genomic_DNA"/>
</dbReference>
<gene>
    <name evidence="1" type="ORF">FZO89_07740</name>
</gene>
<dbReference type="Gene3D" id="3.40.50.150">
    <property type="entry name" value="Vaccinia Virus protein VP39"/>
    <property type="match status" value="1"/>
</dbReference>
<name>A0A5D4XNK6_9GAMM</name>
<sequence>MPHATGPLLTRDVADALCAARDAGAGIWSGSLDLGRTTTQATLAPTHWRWQDRDFPYPERLKDRSIHYWDGAAFVPASRYGRALYKLVPTSWGPPTFEIDGIKMLPTAKVSPYEDARGKVALVAPRGLRVLDTCGGLGYFAACCLEAGAAEILSFEKSEDVLWLRTLNPWSPDPDAPAHGGRLRLRHGDVVQEIERLPDAGFDAILHDPPRFGIAGELYSQAFYDQLARVLRRGGRLFHYTGMPNRLTSGRDVPREVSRRLEKAGFQARLALDGALAQRR</sequence>
<reference evidence="1 2" key="1">
    <citation type="submission" date="2019-08" db="EMBL/GenBank/DDBJ databases">
        <title>Luteimonas viscosus sp. nov., isolated from soil of a sunflower field.</title>
        <authorList>
            <person name="Jianli Z."/>
            <person name="Ying Z."/>
        </authorList>
    </citation>
    <scope>NUCLEOTIDE SEQUENCE [LARGE SCALE GENOMIC DNA]</scope>
    <source>
        <strain evidence="1 2">XBU10</strain>
    </source>
</reference>